<dbReference type="Proteomes" id="UP000694555">
    <property type="component" value="Unplaced"/>
</dbReference>
<evidence type="ECO:0000256" key="7">
    <source>
        <dbReference type="ARBA" id="ARBA00022801"/>
    </source>
</evidence>
<keyword evidence="3" id="KW-0540">Nuclease</keyword>
<dbReference type="PANTHER" id="PTHR12876">
    <property type="entry name" value="N4BP1-RELATED"/>
    <property type="match status" value="1"/>
</dbReference>
<dbReference type="PROSITE" id="PS50103">
    <property type="entry name" value="ZF_C3H1"/>
    <property type="match status" value="1"/>
</dbReference>
<feature type="domain" description="C3H1-type" evidence="11">
    <location>
        <begin position="292"/>
        <end position="317"/>
    </location>
</feature>
<evidence type="ECO:0000256" key="1">
    <source>
        <dbReference type="ARBA" id="ARBA00001946"/>
    </source>
</evidence>
<keyword evidence="13" id="KW-1185">Reference proteome</keyword>
<sequence>IVSLLCTRPITEIARSSLALVSLSSKPVPPRSRKVSTAGVEVHQSKLDFFCKLGYGKQDICKVLENLGQGALEDDVLKELIRMGSKPQALESQAQSSPLKLVARGSCSTTPGSKWLGEDEGDSSDYLRPIVIDGSNVAMSHGNKEIFSCWGIQLAVDWFRERGHTYIKVFVPLWRKEPPRQDSPIADQHILEELEKQSILVYTPSRKVKGKRVVCYDDRYIVKVAYEKDGIIVSNDHYRDLQNENPEWKWFIEQRLLMYSFVSNRFMPPDDPLGRHGPTLNNFLSKKPVLPEPKWQPCPYGKKCTYGNKCKFYHPERPHQAQLSVADELRAKIKVTLSLGKEEEKCNRLPYRTGIEPAPSDACTETPREASGCTGASCYPGWSQGSCPEQPSSAWAGSPGSDLGVDQRLLQPELLRDQPLLEKMSALSVGDDTYGYNWSIRTSQDREVTDSPHRCGDLRHNLYSLHHAHSLDHTCILGCPFQQRVLPPAPGRMHPAHSWPQECCGMHGMGQRSRYVPHGAQHKQALETQRLVLPQSAALPPDLLHLYSEQQQHRLPRRPPQQPFLLDSSNRLGFFQKPHAYPDASYGDYWPAPAARTPSAQQANVHRELCSLFPYSEVNHVMALYPDIKDIASLTLLIQRHRSL</sequence>
<evidence type="ECO:0000256" key="9">
    <source>
        <dbReference type="ARBA" id="ARBA00022842"/>
    </source>
</evidence>
<dbReference type="InterPro" id="IPR021869">
    <property type="entry name" value="RNase_Zc3h12_NYN"/>
</dbReference>
<comment type="cofactor">
    <cofactor evidence="1">
        <name>Mg(2+)</name>
        <dbReference type="ChEBI" id="CHEBI:18420"/>
    </cofactor>
</comment>
<reference evidence="12" key="2">
    <citation type="submission" date="2025-09" db="UniProtKB">
        <authorList>
            <consortium name="Ensembl"/>
        </authorList>
    </citation>
    <scope>IDENTIFICATION</scope>
</reference>
<evidence type="ECO:0000313" key="12">
    <source>
        <dbReference type="Ensembl" id="ENSBJAP00000014460.1"/>
    </source>
</evidence>
<reference evidence="12" key="1">
    <citation type="submission" date="2025-08" db="UniProtKB">
        <authorList>
            <consortium name="Ensembl"/>
        </authorList>
    </citation>
    <scope>IDENTIFICATION</scope>
</reference>
<evidence type="ECO:0000313" key="13">
    <source>
        <dbReference type="Proteomes" id="UP000694555"/>
    </source>
</evidence>
<evidence type="ECO:0000256" key="2">
    <source>
        <dbReference type="ARBA" id="ARBA00010922"/>
    </source>
</evidence>
<keyword evidence="7" id="KW-0378">Hydrolase</keyword>
<evidence type="ECO:0000256" key="8">
    <source>
        <dbReference type="ARBA" id="ARBA00022833"/>
    </source>
</evidence>
<keyword evidence="6 10" id="KW-0863">Zinc-finger</keyword>
<dbReference type="CDD" id="cd18729">
    <property type="entry name" value="PIN_Zc3h12-like"/>
    <property type="match status" value="1"/>
</dbReference>
<dbReference type="Pfam" id="PF18039">
    <property type="entry name" value="UBA_6"/>
    <property type="match status" value="1"/>
</dbReference>
<dbReference type="Pfam" id="PF11977">
    <property type="entry name" value="RNase_Zc3h12a"/>
    <property type="match status" value="1"/>
</dbReference>
<evidence type="ECO:0000256" key="4">
    <source>
        <dbReference type="ARBA" id="ARBA00022723"/>
    </source>
</evidence>
<dbReference type="GO" id="GO:0005634">
    <property type="term" value="C:nucleus"/>
    <property type="evidence" value="ECO:0007669"/>
    <property type="project" value="TreeGrafter"/>
</dbReference>
<proteinExistence type="inferred from homology"/>
<dbReference type="GO" id="GO:0036464">
    <property type="term" value="C:cytoplasmic ribonucleoprotein granule"/>
    <property type="evidence" value="ECO:0007669"/>
    <property type="project" value="TreeGrafter"/>
</dbReference>
<keyword evidence="8 10" id="KW-0862">Zinc</keyword>
<evidence type="ECO:0000256" key="3">
    <source>
        <dbReference type="ARBA" id="ARBA00022722"/>
    </source>
</evidence>
<dbReference type="AlphaFoldDB" id="A0A8C0BCD1"/>
<dbReference type="FunFam" id="3.40.50.11980:FF:000001">
    <property type="entry name" value="ZC3H12A isoform 1"/>
    <property type="match status" value="1"/>
</dbReference>
<keyword evidence="4 10" id="KW-0479">Metal-binding</keyword>
<dbReference type="GO" id="GO:0003729">
    <property type="term" value="F:mRNA binding"/>
    <property type="evidence" value="ECO:0007669"/>
    <property type="project" value="TreeGrafter"/>
</dbReference>
<dbReference type="GO" id="GO:0004521">
    <property type="term" value="F:RNA endonuclease activity"/>
    <property type="evidence" value="ECO:0007669"/>
    <property type="project" value="TreeGrafter"/>
</dbReference>
<dbReference type="PANTHER" id="PTHR12876:SF11">
    <property type="entry name" value="RIBONUCLEASE ZC3H12D-RELATED"/>
    <property type="match status" value="1"/>
</dbReference>
<dbReference type="InterPro" id="IPR000571">
    <property type="entry name" value="Znf_CCCH"/>
</dbReference>
<accession>A0A8C0BCD1</accession>
<dbReference type="Gene3D" id="3.40.50.11980">
    <property type="match status" value="1"/>
</dbReference>
<dbReference type="GO" id="GO:0016787">
    <property type="term" value="F:hydrolase activity"/>
    <property type="evidence" value="ECO:0007669"/>
    <property type="project" value="UniProtKB-KW"/>
</dbReference>
<evidence type="ECO:0000259" key="11">
    <source>
        <dbReference type="PROSITE" id="PS50103"/>
    </source>
</evidence>
<comment type="similarity">
    <text evidence="2">Belongs to the ZC3H12 family.</text>
</comment>
<keyword evidence="9" id="KW-0460">Magnesium</keyword>
<evidence type="ECO:0000256" key="5">
    <source>
        <dbReference type="ARBA" id="ARBA00022759"/>
    </source>
</evidence>
<dbReference type="InterPro" id="IPR040546">
    <property type="entry name" value="Rege-1_UBA-like"/>
</dbReference>
<dbReference type="Ensembl" id="ENSBJAT00000014855.1">
    <property type="protein sequence ID" value="ENSBJAP00000014460.1"/>
    <property type="gene ID" value="ENSBJAG00000009574.1"/>
</dbReference>
<dbReference type="InterPro" id="IPR051101">
    <property type="entry name" value="ZC3H12/N4BP1_RNase_Reg"/>
</dbReference>
<organism evidence="12 13">
    <name type="scientific">Buteo japonicus</name>
    <dbReference type="NCBI Taxonomy" id="224669"/>
    <lineage>
        <taxon>Eukaryota</taxon>
        <taxon>Metazoa</taxon>
        <taxon>Chordata</taxon>
        <taxon>Craniata</taxon>
        <taxon>Vertebrata</taxon>
        <taxon>Euteleostomi</taxon>
        <taxon>Archelosauria</taxon>
        <taxon>Archosauria</taxon>
        <taxon>Dinosauria</taxon>
        <taxon>Saurischia</taxon>
        <taxon>Theropoda</taxon>
        <taxon>Coelurosauria</taxon>
        <taxon>Aves</taxon>
        <taxon>Neognathae</taxon>
        <taxon>Neoaves</taxon>
        <taxon>Telluraves</taxon>
        <taxon>Accipitrimorphae</taxon>
        <taxon>Accipitriformes</taxon>
        <taxon>Accipitridae</taxon>
        <taxon>Accipitrinae</taxon>
        <taxon>Buteo</taxon>
    </lineage>
</organism>
<protein>
    <submittedName>
        <fullName evidence="12">Zinc finger CCCH-type containing 12D</fullName>
    </submittedName>
</protein>
<evidence type="ECO:0000256" key="10">
    <source>
        <dbReference type="PROSITE-ProRule" id="PRU00723"/>
    </source>
</evidence>
<evidence type="ECO:0000256" key="6">
    <source>
        <dbReference type="ARBA" id="ARBA00022771"/>
    </source>
</evidence>
<keyword evidence="5" id="KW-0255">Endonuclease</keyword>
<name>A0A8C0BCD1_9AVES</name>
<dbReference type="GO" id="GO:0008270">
    <property type="term" value="F:zinc ion binding"/>
    <property type="evidence" value="ECO:0007669"/>
    <property type="project" value="UniProtKB-KW"/>
</dbReference>
<feature type="zinc finger region" description="C3H1-type" evidence="10">
    <location>
        <begin position="292"/>
        <end position="317"/>
    </location>
</feature>